<dbReference type="GO" id="GO:0005829">
    <property type="term" value="C:cytosol"/>
    <property type="evidence" value="ECO:0007669"/>
    <property type="project" value="TreeGrafter"/>
</dbReference>
<comment type="subcellular location">
    <subcellularLocation>
        <location evidence="1 8">Mitochondrion</location>
    </subcellularLocation>
</comment>
<evidence type="ECO:0000313" key="11">
    <source>
        <dbReference type="EMBL" id="KAF2011987.1"/>
    </source>
</evidence>
<dbReference type="Gene3D" id="3.20.19.10">
    <property type="entry name" value="Aconitase, domain 4"/>
    <property type="match status" value="1"/>
</dbReference>
<dbReference type="Proteomes" id="UP000799778">
    <property type="component" value="Unassembled WGS sequence"/>
</dbReference>
<sequence length="764" mass="82719">MASASPFRSRARMSRLDKDAYIDYALLDTKIQQVKERLKRPLTFSEKILYGHLDNVEEADIRRGDSYLKLRPARIACQDATAQMALIQFMSAGLDSVKVPTTIHCDHLIVAKDGYATDLAKATADNEEVYKFLESVCKRYGAGFWKPGAGIIHQIVLENYAYPGGLMIGTDSHTPNAGGLGMAAIGVGGADAVDVMSGLAWELKTPKVIGVNLTGKLSEWASPKDVILRLAGELTVKGATGSIIEYFGEGVKSLSCTGMATITNMGAETGATTSMFPFTEAMGAYLEATGRSDIREASSSWRHLLRADEGAEYDRVINIDLSSLEPFINGPSTPDLAIPLTEFKQAVAKSDWDNRVSAGLIGSCTNSSFEDISRVAHLAKQAMAAGLKPQAPLYLSPGSEATRATLQDSGVLEVFEEAGAKLLSNACGPCCGSWDRQEMPKGQNNSIVTSYNRNFTGRLDSNPATKIFLASPETVIAKTFAGNLDFNPATDSIQTAAGEFRFNPPPQVDLPINGYQEADDGYVAPPPQRSNVHVDISPTSNRIQRLKPFASWNGQDYKDLTVLIKVSGKCTTDHITPAGPWFRYRGHLENISNNTLIGAVNAYNQKVNMVQNVFTGQIAGVPETARDYKQRGQQWVVIAEHNYGEGSSREHAALQPRFLNGVAIIAKSFARIHESNLKKQGMLPLTFSDPSVYDRIAASDRIDLLGLAELASGKPITMAVKPSNGTAWRTELLHTLNEEQIGYFKAGSALNLMALNDASSSQSN</sequence>
<dbReference type="InterPro" id="IPR006248">
    <property type="entry name" value="Aconitase_mito-like"/>
</dbReference>
<feature type="domain" description="Aconitase/3-isopropylmalate dehydratase large subunit alpha/beta/alpha" evidence="9">
    <location>
        <begin position="46"/>
        <end position="482"/>
    </location>
</feature>
<dbReference type="SUPFAM" id="SSF52016">
    <property type="entry name" value="LeuD/IlvD-like"/>
    <property type="match status" value="1"/>
</dbReference>
<feature type="domain" description="Aconitase A/isopropylmalate dehydratase small subunit swivel" evidence="10">
    <location>
        <begin position="562"/>
        <end position="689"/>
    </location>
</feature>
<dbReference type="InterPro" id="IPR036008">
    <property type="entry name" value="Aconitase_4Fe-4S_dom"/>
</dbReference>
<keyword evidence="3 8" id="KW-0809">Transit peptide</keyword>
<dbReference type="GO" id="GO:0003994">
    <property type="term" value="F:aconitate hydratase activity"/>
    <property type="evidence" value="ECO:0007669"/>
    <property type="project" value="InterPro"/>
</dbReference>
<accession>A0A6A5XGM1</accession>
<dbReference type="InterPro" id="IPR001030">
    <property type="entry name" value="Acoase/IPM_deHydtase_lsu_aba"/>
</dbReference>
<dbReference type="FunFam" id="3.40.1060.10:FF:000001">
    <property type="entry name" value="Aconitate hydratase, mitochondrial"/>
    <property type="match status" value="1"/>
</dbReference>
<dbReference type="EC" id="4.2.1.-" evidence="8"/>
<evidence type="ECO:0000256" key="3">
    <source>
        <dbReference type="ARBA" id="ARBA00022946"/>
    </source>
</evidence>
<dbReference type="FunFam" id="3.30.499.10:FF:000004">
    <property type="entry name" value="Aconitate hydratase, mitochondrial"/>
    <property type="match status" value="1"/>
</dbReference>
<dbReference type="PRINTS" id="PR00415">
    <property type="entry name" value="ACONITASE"/>
</dbReference>
<dbReference type="Gene3D" id="3.30.499.10">
    <property type="entry name" value="Aconitase, domain 3"/>
    <property type="match status" value="2"/>
</dbReference>
<keyword evidence="5 8" id="KW-0411">Iron-sulfur</keyword>
<name>A0A6A5XGM1_9PLEO</name>
<dbReference type="RefSeq" id="XP_033380326.1">
    <property type="nucleotide sequence ID" value="XM_033532285.1"/>
</dbReference>
<gene>
    <name evidence="11" type="ORF">BU24DRAFT_465563</name>
</gene>
<keyword evidence="7 8" id="KW-0456">Lyase</keyword>
<dbReference type="InterPro" id="IPR050926">
    <property type="entry name" value="Aconitase/IPM_isomerase"/>
</dbReference>
<keyword evidence="4 8" id="KW-0408">Iron</keyword>
<evidence type="ECO:0000256" key="1">
    <source>
        <dbReference type="ARBA" id="ARBA00004173"/>
    </source>
</evidence>
<keyword evidence="12" id="KW-1185">Reference proteome</keyword>
<comment type="similarity">
    <text evidence="8">Belongs to the aconitase/IPM isomerase family.</text>
</comment>
<dbReference type="Pfam" id="PF00330">
    <property type="entry name" value="Aconitase"/>
    <property type="match status" value="1"/>
</dbReference>
<dbReference type="NCBIfam" id="TIGR01340">
    <property type="entry name" value="aconitase_mito"/>
    <property type="match status" value="1"/>
</dbReference>
<evidence type="ECO:0000256" key="4">
    <source>
        <dbReference type="ARBA" id="ARBA00023004"/>
    </source>
</evidence>
<dbReference type="NCBIfam" id="NF005558">
    <property type="entry name" value="PRK07229.1"/>
    <property type="match status" value="1"/>
</dbReference>
<evidence type="ECO:0000256" key="8">
    <source>
        <dbReference type="RuleBase" id="RU362107"/>
    </source>
</evidence>
<dbReference type="InterPro" id="IPR015931">
    <property type="entry name" value="Acnase/IPM_dHydase_lsu_aba_1/3"/>
</dbReference>
<dbReference type="GO" id="GO:0005739">
    <property type="term" value="C:mitochondrion"/>
    <property type="evidence" value="ECO:0007669"/>
    <property type="project" value="UniProtKB-SubCell"/>
</dbReference>
<keyword evidence="6 8" id="KW-0496">Mitochondrion</keyword>
<evidence type="ECO:0000313" key="12">
    <source>
        <dbReference type="Proteomes" id="UP000799778"/>
    </source>
</evidence>
<dbReference type="InterPro" id="IPR015928">
    <property type="entry name" value="Aconitase/3IPM_dehydase_swvl"/>
</dbReference>
<dbReference type="PROSITE" id="PS00450">
    <property type="entry name" value="ACONITASE_1"/>
    <property type="match status" value="1"/>
</dbReference>
<dbReference type="FunFam" id="3.20.19.10:FF:000002">
    <property type="entry name" value="Aconitate hydratase, mitochondrial"/>
    <property type="match status" value="1"/>
</dbReference>
<dbReference type="InterPro" id="IPR000573">
    <property type="entry name" value="AconitaseA/IPMdHydase_ssu_swvl"/>
</dbReference>
<dbReference type="PANTHER" id="PTHR43160:SF2">
    <property type="entry name" value="HOMOCITRATE DEHYDRATASE, MITOCHONDRIAL"/>
    <property type="match status" value="1"/>
</dbReference>
<dbReference type="Gene3D" id="3.40.1060.10">
    <property type="entry name" value="Aconitase, Domain 2"/>
    <property type="match status" value="1"/>
</dbReference>
<organism evidence="11 12">
    <name type="scientific">Aaosphaeria arxii CBS 175.79</name>
    <dbReference type="NCBI Taxonomy" id="1450172"/>
    <lineage>
        <taxon>Eukaryota</taxon>
        <taxon>Fungi</taxon>
        <taxon>Dikarya</taxon>
        <taxon>Ascomycota</taxon>
        <taxon>Pezizomycotina</taxon>
        <taxon>Dothideomycetes</taxon>
        <taxon>Pleosporomycetidae</taxon>
        <taxon>Pleosporales</taxon>
        <taxon>Pleosporales incertae sedis</taxon>
        <taxon>Aaosphaeria</taxon>
    </lineage>
</organism>
<evidence type="ECO:0000256" key="7">
    <source>
        <dbReference type="ARBA" id="ARBA00023239"/>
    </source>
</evidence>
<proteinExistence type="inferred from homology"/>
<keyword evidence="2 8" id="KW-0479">Metal-binding</keyword>
<comment type="cofactor">
    <cofactor evidence="8">
        <name>[4Fe-4S] cluster</name>
        <dbReference type="ChEBI" id="CHEBI:49883"/>
    </cofactor>
    <text evidence="8">Binds 1 [4Fe-4S] cluster per subunit.</text>
</comment>
<dbReference type="Pfam" id="PF00694">
    <property type="entry name" value="Aconitase_C"/>
    <property type="match status" value="1"/>
</dbReference>
<protein>
    <recommendedName>
        <fullName evidence="8">Aconitate hydratase, mitochondrial</fullName>
        <shortName evidence="8">Aconitase</shortName>
        <ecNumber evidence="8">4.2.1.-</ecNumber>
    </recommendedName>
</protein>
<dbReference type="EMBL" id="ML978073">
    <property type="protein sequence ID" value="KAF2011987.1"/>
    <property type="molecule type" value="Genomic_DNA"/>
</dbReference>
<dbReference type="OrthoDB" id="2224430at2759"/>
<dbReference type="InterPro" id="IPR018136">
    <property type="entry name" value="Aconitase_4Fe-4S_BS"/>
</dbReference>
<evidence type="ECO:0000259" key="9">
    <source>
        <dbReference type="Pfam" id="PF00330"/>
    </source>
</evidence>
<evidence type="ECO:0000256" key="2">
    <source>
        <dbReference type="ARBA" id="ARBA00022723"/>
    </source>
</evidence>
<evidence type="ECO:0000259" key="10">
    <source>
        <dbReference type="Pfam" id="PF00694"/>
    </source>
</evidence>
<dbReference type="GO" id="GO:0051539">
    <property type="term" value="F:4 iron, 4 sulfur cluster binding"/>
    <property type="evidence" value="ECO:0007669"/>
    <property type="project" value="UniProtKB-UniRule"/>
</dbReference>
<dbReference type="GO" id="GO:0046872">
    <property type="term" value="F:metal ion binding"/>
    <property type="evidence" value="ECO:0007669"/>
    <property type="project" value="UniProtKB-UniRule"/>
</dbReference>
<evidence type="ECO:0000256" key="6">
    <source>
        <dbReference type="ARBA" id="ARBA00023128"/>
    </source>
</evidence>
<reference evidence="11" key="1">
    <citation type="journal article" date="2020" name="Stud. Mycol.">
        <title>101 Dothideomycetes genomes: a test case for predicting lifestyles and emergence of pathogens.</title>
        <authorList>
            <person name="Haridas S."/>
            <person name="Albert R."/>
            <person name="Binder M."/>
            <person name="Bloem J."/>
            <person name="Labutti K."/>
            <person name="Salamov A."/>
            <person name="Andreopoulos B."/>
            <person name="Baker S."/>
            <person name="Barry K."/>
            <person name="Bills G."/>
            <person name="Bluhm B."/>
            <person name="Cannon C."/>
            <person name="Castanera R."/>
            <person name="Culley D."/>
            <person name="Daum C."/>
            <person name="Ezra D."/>
            <person name="Gonzalez J."/>
            <person name="Henrissat B."/>
            <person name="Kuo A."/>
            <person name="Liang C."/>
            <person name="Lipzen A."/>
            <person name="Lutzoni F."/>
            <person name="Magnuson J."/>
            <person name="Mondo S."/>
            <person name="Nolan M."/>
            <person name="Ohm R."/>
            <person name="Pangilinan J."/>
            <person name="Park H.-J."/>
            <person name="Ramirez L."/>
            <person name="Alfaro M."/>
            <person name="Sun H."/>
            <person name="Tritt A."/>
            <person name="Yoshinaga Y."/>
            <person name="Zwiers L.-H."/>
            <person name="Turgeon B."/>
            <person name="Goodwin S."/>
            <person name="Spatafora J."/>
            <person name="Crous P."/>
            <person name="Grigoriev I."/>
        </authorList>
    </citation>
    <scope>NUCLEOTIDE SEQUENCE</scope>
    <source>
        <strain evidence="11">CBS 175.79</strain>
    </source>
</reference>
<dbReference type="AlphaFoldDB" id="A0A6A5XGM1"/>
<dbReference type="SUPFAM" id="SSF53732">
    <property type="entry name" value="Aconitase iron-sulfur domain"/>
    <property type="match status" value="1"/>
</dbReference>
<dbReference type="GeneID" id="54289682"/>
<dbReference type="GO" id="GO:0006099">
    <property type="term" value="P:tricarboxylic acid cycle"/>
    <property type="evidence" value="ECO:0007669"/>
    <property type="project" value="InterPro"/>
</dbReference>
<dbReference type="InterPro" id="IPR015932">
    <property type="entry name" value="Aconitase_dom2"/>
</dbReference>
<evidence type="ECO:0000256" key="5">
    <source>
        <dbReference type="ARBA" id="ARBA00023014"/>
    </source>
</evidence>
<dbReference type="PANTHER" id="PTHR43160">
    <property type="entry name" value="ACONITATE HYDRATASE B"/>
    <property type="match status" value="1"/>
</dbReference>